<dbReference type="RefSeq" id="WP_055407260.1">
    <property type="nucleotide sequence ID" value="NZ_CP013011.1"/>
</dbReference>
<evidence type="ECO:0000313" key="3">
    <source>
        <dbReference type="Proteomes" id="UP000058613"/>
    </source>
</evidence>
<accession>A0A0P0N2A5</accession>
<dbReference type="KEGG" id="pdl:Pyrde_0085"/>
<evidence type="ECO:0000313" key="4">
    <source>
        <dbReference type="Proteomes" id="UP000196694"/>
    </source>
</evidence>
<dbReference type="Proteomes" id="UP000196694">
    <property type="component" value="Unassembled WGS sequence"/>
</dbReference>
<gene>
    <name evidence="2" type="ORF">Pdsh_06965</name>
    <name evidence="1" type="ORF">Pyrde_0085</name>
</gene>
<reference evidence="1 3" key="1">
    <citation type="submission" date="2015-10" db="EMBL/GenBank/DDBJ databases">
        <title>Complete genome sequence of hyperthermophilic archaeon Pyrodictium delaneyi Su06.</title>
        <authorList>
            <person name="Jung J.-H."/>
            <person name="Lin J."/>
            <person name="Holden J.F."/>
            <person name="Park C.-S."/>
        </authorList>
    </citation>
    <scope>NUCLEOTIDE SEQUENCE [LARGE SCALE GENOMIC DNA]</scope>
    <source>
        <strain evidence="1 3">Su06</strain>
    </source>
</reference>
<dbReference type="EMBL" id="NCQP01000006">
    <property type="protein sequence ID" value="OWJ54225.1"/>
    <property type="molecule type" value="Genomic_DNA"/>
</dbReference>
<evidence type="ECO:0000313" key="2">
    <source>
        <dbReference type="EMBL" id="OWJ54225.1"/>
    </source>
</evidence>
<sequence length="128" mass="14778">MRLLDKIQKARKGGGEGPDPFRAMNYVVERLVEPEGLAKYTLSDLKDGEIRSIAMLLAVDEMLRQHMGWQQPTILRSMTENLLILRASRRRRRLKEIISVMRAARGQAQTPIMMKPVKRIIYGEESEE</sequence>
<dbReference type="GeneID" id="26098409"/>
<keyword evidence="4" id="KW-1185">Reference proteome</keyword>
<dbReference type="EMBL" id="CP013011">
    <property type="protein sequence ID" value="ALL00135.1"/>
    <property type="molecule type" value="Genomic_DNA"/>
</dbReference>
<proteinExistence type="predicted"/>
<evidence type="ECO:0000313" key="1">
    <source>
        <dbReference type="EMBL" id="ALL00135.1"/>
    </source>
</evidence>
<dbReference type="AlphaFoldDB" id="A0A0P0N2A5"/>
<reference evidence="2 4" key="2">
    <citation type="submission" date="2017-05" db="EMBL/GenBank/DDBJ databases">
        <title>The draft genome of the hyperthermophilic archaeon 'Pyrodictium delaneyi strain Hulk', an iron and nitrate reducer, reveals the capacity for sulfate reduction.</title>
        <authorList>
            <person name="Demey L.M."/>
            <person name="Miller C."/>
            <person name="Manzella M."/>
            <person name="Reguera G."/>
            <person name="Kashefi K."/>
        </authorList>
    </citation>
    <scope>NUCLEOTIDE SEQUENCE [LARGE SCALE GENOMIC DNA]</scope>
    <source>
        <strain evidence="2 4">Hulk</strain>
    </source>
</reference>
<dbReference type="STRING" id="1273541.Pyrde_0085"/>
<protein>
    <submittedName>
        <fullName evidence="1">Uncharacterized protein</fullName>
    </submittedName>
</protein>
<dbReference type="Proteomes" id="UP000058613">
    <property type="component" value="Chromosome"/>
</dbReference>
<name>A0A0P0N2A5_9CREN</name>
<organism evidence="1 3">
    <name type="scientific">Pyrodictium delaneyi</name>
    <dbReference type="NCBI Taxonomy" id="1273541"/>
    <lineage>
        <taxon>Archaea</taxon>
        <taxon>Thermoproteota</taxon>
        <taxon>Thermoprotei</taxon>
        <taxon>Desulfurococcales</taxon>
        <taxon>Pyrodictiaceae</taxon>
        <taxon>Pyrodictium</taxon>
    </lineage>
</organism>